<sequence length="484" mass="52444">MSTEHWTWSINDTSPFLTYLPYAQGGISEGWDPYYDSSGFNRQFGDFGIGPSHHLTSFNGASVEFVFNGTAVTLHGSANCSYDVLLDSSVSTNITPGDNNILFSATSLSPSSHSVKLVARPDENQVLSFDSAEFSTPYAANDIVPIKYNTSNSAVQYNGTWVEMNDSKGQIPSPFMQSNKSSASVSLEFDNAVGIAVNGMANYGHWTYFITLDESTTTHNGSTVWLIPDALLFFQQGLDPNTKHKITLSNIDSNQGWKVDFNAFTVFRTQQGAAAESQNPLLSPSGQTSASSPRFVKISTMYLNSINISAISVTSAASTSQARGRPSDGLIAGVTIAAVAVLSGIIAVLLLLWRRRKRRARNASANLQPDAFDVSAAEPHQPVFDDPHGPPLYPKALPYSPDTLKGRPPPMRAVSDHFHTGHTTSPTVYSTAHSTTDLSSPSFVDPASESTVERLLQMIASRIDRRPPGTHDGEHDDTLPRYPN</sequence>
<feature type="region of interest" description="Disordered" evidence="1">
    <location>
        <begin position="461"/>
        <end position="484"/>
    </location>
</feature>
<comment type="caution">
    <text evidence="3">The sequence shown here is derived from an EMBL/GenBank/DDBJ whole genome shotgun (WGS) entry which is preliminary data.</text>
</comment>
<feature type="region of interest" description="Disordered" evidence="1">
    <location>
        <begin position="403"/>
        <end position="445"/>
    </location>
</feature>
<evidence type="ECO:0000313" key="4">
    <source>
        <dbReference type="Proteomes" id="UP001556367"/>
    </source>
</evidence>
<keyword evidence="2" id="KW-0812">Transmembrane</keyword>
<evidence type="ECO:0000313" key="3">
    <source>
        <dbReference type="EMBL" id="KAL0947666.1"/>
    </source>
</evidence>
<evidence type="ECO:0000256" key="1">
    <source>
        <dbReference type="SAM" id="MobiDB-lite"/>
    </source>
</evidence>
<keyword evidence="2" id="KW-0472">Membrane</keyword>
<name>A0ABR3IWS1_9AGAR</name>
<organism evidence="3 4">
    <name type="scientific">Hohenbuehelia grisea</name>
    <dbReference type="NCBI Taxonomy" id="104357"/>
    <lineage>
        <taxon>Eukaryota</taxon>
        <taxon>Fungi</taxon>
        <taxon>Dikarya</taxon>
        <taxon>Basidiomycota</taxon>
        <taxon>Agaricomycotina</taxon>
        <taxon>Agaricomycetes</taxon>
        <taxon>Agaricomycetidae</taxon>
        <taxon>Agaricales</taxon>
        <taxon>Pleurotineae</taxon>
        <taxon>Pleurotaceae</taxon>
        <taxon>Hohenbuehelia</taxon>
    </lineage>
</organism>
<dbReference type="EMBL" id="JASNQZ010000015">
    <property type="protein sequence ID" value="KAL0947666.1"/>
    <property type="molecule type" value="Genomic_DNA"/>
</dbReference>
<gene>
    <name evidence="3" type="ORF">HGRIS_013754</name>
</gene>
<dbReference type="Proteomes" id="UP001556367">
    <property type="component" value="Unassembled WGS sequence"/>
</dbReference>
<feature type="compositionally biased region" description="Polar residues" evidence="1">
    <location>
        <begin position="421"/>
        <end position="442"/>
    </location>
</feature>
<dbReference type="Gene3D" id="2.60.120.260">
    <property type="entry name" value="Galactose-binding domain-like"/>
    <property type="match status" value="1"/>
</dbReference>
<reference evidence="4" key="1">
    <citation type="submission" date="2024-06" db="EMBL/GenBank/DDBJ databases">
        <title>Multi-omics analyses provide insights into the biosynthesis of the anticancer antibiotic pleurotin in Hohenbuehelia grisea.</title>
        <authorList>
            <person name="Weaver J.A."/>
            <person name="Alberti F."/>
        </authorList>
    </citation>
    <scope>NUCLEOTIDE SEQUENCE [LARGE SCALE GENOMIC DNA]</scope>
    <source>
        <strain evidence="4">T-177</strain>
    </source>
</reference>
<keyword evidence="4" id="KW-1185">Reference proteome</keyword>
<keyword evidence="2" id="KW-1133">Transmembrane helix</keyword>
<proteinExistence type="predicted"/>
<protein>
    <submittedName>
        <fullName evidence="3">Uncharacterized protein</fullName>
    </submittedName>
</protein>
<evidence type="ECO:0000256" key="2">
    <source>
        <dbReference type="SAM" id="Phobius"/>
    </source>
</evidence>
<feature type="compositionally biased region" description="Basic and acidic residues" evidence="1">
    <location>
        <begin position="462"/>
        <end position="484"/>
    </location>
</feature>
<feature type="transmembrane region" description="Helical" evidence="2">
    <location>
        <begin position="330"/>
        <end position="353"/>
    </location>
</feature>
<accession>A0ABR3IWS1</accession>